<keyword evidence="3" id="KW-1185">Reference proteome</keyword>
<accession>A0A4Q0YSD1</accession>
<dbReference type="Proteomes" id="UP000290287">
    <property type="component" value="Unassembled WGS sequence"/>
</dbReference>
<dbReference type="AlphaFoldDB" id="A0A4Q0YSD1"/>
<gene>
    <name evidence="2" type="ORF">CS022_08705</name>
</gene>
<proteinExistence type="predicted"/>
<name>A0A4Q0YSD1_9GAMM</name>
<evidence type="ECO:0000256" key="1">
    <source>
        <dbReference type="SAM" id="MobiDB-lite"/>
    </source>
</evidence>
<evidence type="ECO:0000313" key="2">
    <source>
        <dbReference type="EMBL" id="RXJ73573.1"/>
    </source>
</evidence>
<feature type="region of interest" description="Disordered" evidence="1">
    <location>
        <begin position="1"/>
        <end position="45"/>
    </location>
</feature>
<dbReference type="RefSeq" id="WP_129121951.1">
    <property type="nucleotide sequence ID" value="NZ_PEIB01000008.1"/>
</dbReference>
<evidence type="ECO:0000313" key="3">
    <source>
        <dbReference type="Proteomes" id="UP000290287"/>
    </source>
</evidence>
<protein>
    <submittedName>
        <fullName evidence="2">Uncharacterized protein</fullName>
    </submittedName>
</protein>
<organism evidence="2 3">
    <name type="scientific">Veronia nyctiphanis</name>
    <dbReference type="NCBI Taxonomy" id="1278244"/>
    <lineage>
        <taxon>Bacteria</taxon>
        <taxon>Pseudomonadati</taxon>
        <taxon>Pseudomonadota</taxon>
        <taxon>Gammaproteobacteria</taxon>
        <taxon>Vibrionales</taxon>
        <taxon>Vibrionaceae</taxon>
        <taxon>Veronia</taxon>
    </lineage>
</organism>
<sequence length="153" mass="14971">MTTVNPVGTVTSSTSSYNTEAAGSGSPEPRSNNLAGGTGNGATGVAAEQNTQNRLLGGDEGGFDIGGVINTVAEVAKGILGFVLKLTGSNDGLNTPVGDAIDNGANTANGVIDTVTSVVGTVINVVTGIFDFFGGLFGKDKEEGEASTSASAA</sequence>
<dbReference type="EMBL" id="PEIB01000008">
    <property type="protein sequence ID" value="RXJ73573.1"/>
    <property type="molecule type" value="Genomic_DNA"/>
</dbReference>
<reference evidence="2 3" key="1">
    <citation type="submission" date="2017-10" db="EMBL/GenBank/DDBJ databases">
        <title>Nyctiphanis sp. nov., isolated from the stomach of the euphausiid Nyctiphanes simplex (Hansen, 1911) in the Gulf of California.</title>
        <authorList>
            <person name="Gomez-Gil B."/>
            <person name="Aguilar-Mendez M."/>
            <person name="Lopez-Cortes A."/>
            <person name="Gomez-Gutierrez J."/>
            <person name="Roque A."/>
            <person name="Lang E."/>
            <person name="Gonzalez-Castillo A."/>
        </authorList>
    </citation>
    <scope>NUCLEOTIDE SEQUENCE [LARGE SCALE GENOMIC DNA]</scope>
    <source>
        <strain evidence="2 3">CAIM 600</strain>
    </source>
</reference>
<comment type="caution">
    <text evidence="2">The sequence shown here is derived from an EMBL/GenBank/DDBJ whole genome shotgun (WGS) entry which is preliminary data.</text>
</comment>
<feature type="compositionally biased region" description="Polar residues" evidence="1">
    <location>
        <begin position="1"/>
        <end position="21"/>
    </location>
</feature>